<proteinExistence type="predicted"/>
<dbReference type="InterPro" id="IPR002550">
    <property type="entry name" value="CNNM"/>
</dbReference>
<keyword evidence="5 8" id="KW-1133">Transmembrane helix</keyword>
<dbReference type="Pfam" id="PF01595">
    <property type="entry name" value="CNNM"/>
    <property type="match status" value="1"/>
</dbReference>
<evidence type="ECO:0000259" key="11">
    <source>
        <dbReference type="PROSITE" id="PS51846"/>
    </source>
</evidence>
<feature type="transmembrane region" description="Helical" evidence="9">
    <location>
        <begin position="56"/>
        <end position="78"/>
    </location>
</feature>
<dbReference type="GO" id="GO:0005886">
    <property type="term" value="C:plasma membrane"/>
    <property type="evidence" value="ECO:0007669"/>
    <property type="project" value="UniProtKB-SubCell"/>
</dbReference>
<sequence>MNSTLALVLTVLLLAMNAFFVAGEFATTSSRRSQIEPLVEEGVRGSRYALFALEHVSLMLAICQLGVTVASTSLGVVAEPTFAAMVEGPMEKWGLPHSWVHVVGFTFSLVLVLFLHVVFGEMVPKNLSIANPQRLLLVLAPILVNIGHVIRPIIHAMDHLANWFLRVAGVEPKSEISATFTIEEMATIVEHSQQEGMIDDDLGLLSGTLEFSTENASDVMVPLSELVILSAECTPEDVEKEVARTGFSRFPVADESGVLSGYIHLKDVLYAEGAERFEPVTSWRIRKMEAVSMEAEVEDALRHMQRAGAHLAEVIGKDGNVQGVLFLEDILERLVGEVRDALQRDSLPGAHRQA</sequence>
<organism evidence="12">
    <name type="scientific">Schaalia odontolytica</name>
    <dbReference type="NCBI Taxonomy" id="1660"/>
    <lineage>
        <taxon>Bacteria</taxon>
        <taxon>Bacillati</taxon>
        <taxon>Actinomycetota</taxon>
        <taxon>Actinomycetes</taxon>
        <taxon>Actinomycetales</taxon>
        <taxon>Actinomycetaceae</taxon>
        <taxon>Schaalia</taxon>
    </lineage>
</organism>
<evidence type="ECO:0000256" key="7">
    <source>
        <dbReference type="PROSITE-ProRule" id="PRU00703"/>
    </source>
</evidence>
<keyword evidence="2" id="KW-1003">Cell membrane</keyword>
<name>A0A6N2T7B9_9ACTO</name>
<evidence type="ECO:0000313" key="12">
    <source>
        <dbReference type="EMBL" id="VYT00031.1"/>
    </source>
</evidence>
<accession>A0A6N2T7B9</accession>
<keyword evidence="4" id="KW-0677">Repeat</keyword>
<reference evidence="12" key="1">
    <citation type="submission" date="2019-11" db="EMBL/GenBank/DDBJ databases">
        <authorList>
            <person name="Feng L."/>
        </authorList>
    </citation>
    <scope>NUCLEOTIDE SEQUENCE</scope>
    <source>
        <strain evidence="12">AodontolyticusLFYP35</strain>
    </source>
</reference>
<evidence type="ECO:0000259" key="10">
    <source>
        <dbReference type="PROSITE" id="PS51371"/>
    </source>
</evidence>
<dbReference type="PANTHER" id="PTHR43099:SF5">
    <property type="entry name" value="HLYC_CORC FAMILY TRANSPORTER"/>
    <property type="match status" value="1"/>
</dbReference>
<evidence type="ECO:0000256" key="1">
    <source>
        <dbReference type="ARBA" id="ARBA00004651"/>
    </source>
</evidence>
<evidence type="ECO:0000256" key="2">
    <source>
        <dbReference type="ARBA" id="ARBA00022475"/>
    </source>
</evidence>
<feature type="domain" description="CBS" evidence="10">
    <location>
        <begin position="220"/>
        <end position="280"/>
    </location>
</feature>
<dbReference type="InterPro" id="IPR000644">
    <property type="entry name" value="CBS_dom"/>
</dbReference>
<feature type="domain" description="CNNM transmembrane" evidence="11">
    <location>
        <begin position="1"/>
        <end position="202"/>
    </location>
</feature>
<dbReference type="PANTHER" id="PTHR43099">
    <property type="entry name" value="UPF0053 PROTEIN YRKA"/>
    <property type="match status" value="1"/>
</dbReference>
<dbReference type="Gene3D" id="3.10.580.10">
    <property type="entry name" value="CBS-domain"/>
    <property type="match status" value="1"/>
</dbReference>
<dbReference type="InterPro" id="IPR051676">
    <property type="entry name" value="UPF0053_domain"/>
</dbReference>
<dbReference type="InterPro" id="IPR044751">
    <property type="entry name" value="Ion_transp-like_CBS"/>
</dbReference>
<dbReference type="EMBL" id="CACRSM010000002">
    <property type="protein sequence ID" value="VYT00031.1"/>
    <property type="molecule type" value="Genomic_DNA"/>
</dbReference>
<dbReference type="PROSITE" id="PS51371">
    <property type="entry name" value="CBS"/>
    <property type="match status" value="2"/>
</dbReference>
<dbReference type="SUPFAM" id="SSF54631">
    <property type="entry name" value="CBS-domain pair"/>
    <property type="match status" value="1"/>
</dbReference>
<gene>
    <name evidence="12" type="primary">corC_3</name>
    <name evidence="12" type="ORF">AOLFYP35_01157</name>
</gene>
<dbReference type="InterPro" id="IPR046342">
    <property type="entry name" value="CBS_dom_sf"/>
</dbReference>
<keyword evidence="6 8" id="KW-0472">Membrane</keyword>
<keyword evidence="7" id="KW-0129">CBS domain</keyword>
<dbReference type="PROSITE" id="PS51846">
    <property type="entry name" value="CNNM"/>
    <property type="match status" value="1"/>
</dbReference>
<comment type="subcellular location">
    <subcellularLocation>
        <location evidence="1">Cell membrane</location>
        <topology evidence="1">Multi-pass membrane protein</topology>
    </subcellularLocation>
</comment>
<evidence type="ECO:0000256" key="4">
    <source>
        <dbReference type="ARBA" id="ARBA00022737"/>
    </source>
</evidence>
<evidence type="ECO:0000256" key="5">
    <source>
        <dbReference type="ARBA" id="ARBA00022989"/>
    </source>
</evidence>
<feature type="transmembrane region" description="Helical" evidence="9">
    <location>
        <begin position="99"/>
        <end position="119"/>
    </location>
</feature>
<feature type="transmembrane region" description="Helical" evidence="9">
    <location>
        <begin position="135"/>
        <end position="154"/>
    </location>
</feature>
<evidence type="ECO:0000256" key="6">
    <source>
        <dbReference type="ARBA" id="ARBA00023136"/>
    </source>
</evidence>
<dbReference type="CDD" id="cd04590">
    <property type="entry name" value="CBS_pair_CorC_HlyC_assoc"/>
    <property type="match status" value="1"/>
</dbReference>
<dbReference type="Pfam" id="PF00571">
    <property type="entry name" value="CBS"/>
    <property type="match status" value="2"/>
</dbReference>
<dbReference type="AlphaFoldDB" id="A0A6N2T7B9"/>
<evidence type="ECO:0000256" key="8">
    <source>
        <dbReference type="PROSITE-ProRule" id="PRU01193"/>
    </source>
</evidence>
<keyword evidence="3 8" id="KW-0812">Transmembrane</keyword>
<evidence type="ECO:0000256" key="3">
    <source>
        <dbReference type="ARBA" id="ARBA00022692"/>
    </source>
</evidence>
<dbReference type="SMART" id="SM00116">
    <property type="entry name" value="CBS"/>
    <property type="match status" value="2"/>
</dbReference>
<feature type="domain" description="CBS" evidence="10">
    <location>
        <begin position="284"/>
        <end position="341"/>
    </location>
</feature>
<evidence type="ECO:0000256" key="9">
    <source>
        <dbReference type="SAM" id="Phobius"/>
    </source>
</evidence>
<protein>
    <submittedName>
        <fullName evidence="12">Magnesium and cobalt efflux protein CorC</fullName>
    </submittedName>
</protein>